<feature type="region of interest" description="Disordered" evidence="1">
    <location>
        <begin position="180"/>
        <end position="199"/>
    </location>
</feature>
<dbReference type="EMBL" id="QWIP01000303">
    <property type="protein sequence ID" value="RMY66614.1"/>
    <property type="molecule type" value="Genomic_DNA"/>
</dbReference>
<proteinExistence type="predicted"/>
<feature type="compositionally biased region" description="Low complexity" evidence="1">
    <location>
        <begin position="15"/>
        <end position="29"/>
    </location>
</feature>
<reference evidence="2 3" key="1">
    <citation type="journal article" date="2018" name="BMC Genomics">
        <title>Genomic evidence for intraspecific hybridization in a clonal and extremely halotolerant yeast.</title>
        <authorList>
            <person name="Gostincar C."/>
            <person name="Stajich J.E."/>
            <person name="Zupancic J."/>
            <person name="Zalar P."/>
            <person name="Gunde-Cimerman N."/>
        </authorList>
    </citation>
    <scope>NUCLEOTIDE SEQUENCE [LARGE SCALE GENOMIC DNA]</scope>
    <source>
        <strain evidence="2 3">EXF-2682</strain>
    </source>
</reference>
<accession>A0A3M7DQX2</accession>
<sequence>MDSLAQLSQKVNTEQTTQSLYQQLHQQQQPTPDSAPPPYMPSEHDDFEDDSDEDSDEDNEPIHHHPTPPSPLKLTLNAAHNIQGCNNLVPTSPSPLADATRFSTLLLAAVQQLNAAAAAAAASEPPSHPFPSSSRRSPASKRAPLSVDLTINCGVTIVGDRNVVGNVCLKPKAPAQAFAGPAAAHPSTSTANAATAGAGTAAATPDHAVVGAKRKVEADGDVGGEGRWAKKVAMG</sequence>
<evidence type="ECO:0000313" key="3">
    <source>
        <dbReference type="Proteomes" id="UP000269276"/>
    </source>
</evidence>
<evidence type="ECO:0000313" key="2">
    <source>
        <dbReference type="EMBL" id="RMY66614.1"/>
    </source>
</evidence>
<dbReference type="AlphaFoldDB" id="A0A3M7DQX2"/>
<dbReference type="VEuPathDB" id="FungiDB:BTJ68_13786"/>
<feature type="region of interest" description="Disordered" evidence="1">
    <location>
        <begin position="1"/>
        <end position="73"/>
    </location>
</feature>
<dbReference type="OrthoDB" id="3942467at2759"/>
<protein>
    <submittedName>
        <fullName evidence="2">Uncharacterized protein</fullName>
    </submittedName>
</protein>
<organism evidence="2 3">
    <name type="scientific">Hortaea werneckii</name>
    <name type="common">Black yeast</name>
    <name type="synonym">Cladosporium werneckii</name>
    <dbReference type="NCBI Taxonomy" id="91943"/>
    <lineage>
        <taxon>Eukaryota</taxon>
        <taxon>Fungi</taxon>
        <taxon>Dikarya</taxon>
        <taxon>Ascomycota</taxon>
        <taxon>Pezizomycotina</taxon>
        <taxon>Dothideomycetes</taxon>
        <taxon>Dothideomycetidae</taxon>
        <taxon>Mycosphaerellales</taxon>
        <taxon>Teratosphaeriaceae</taxon>
        <taxon>Hortaea</taxon>
    </lineage>
</organism>
<evidence type="ECO:0000256" key="1">
    <source>
        <dbReference type="SAM" id="MobiDB-lite"/>
    </source>
</evidence>
<feature type="compositionally biased region" description="Polar residues" evidence="1">
    <location>
        <begin position="1"/>
        <end position="14"/>
    </location>
</feature>
<dbReference type="Proteomes" id="UP000269276">
    <property type="component" value="Unassembled WGS sequence"/>
</dbReference>
<feature type="region of interest" description="Disordered" evidence="1">
    <location>
        <begin position="120"/>
        <end position="142"/>
    </location>
</feature>
<comment type="caution">
    <text evidence="2">The sequence shown here is derived from an EMBL/GenBank/DDBJ whole genome shotgun (WGS) entry which is preliminary data.</text>
</comment>
<name>A0A3M7DQX2_HORWE</name>
<gene>
    <name evidence="2" type="ORF">D0863_08320</name>
</gene>
<feature type="compositionally biased region" description="Acidic residues" evidence="1">
    <location>
        <begin position="45"/>
        <end position="59"/>
    </location>
</feature>